<dbReference type="EMBL" id="AONG01000009">
    <property type="protein sequence ID" value="KIQ69687.1"/>
    <property type="molecule type" value="Genomic_DNA"/>
</dbReference>
<dbReference type="OrthoDB" id="7860281at2"/>
<dbReference type="RefSeq" id="WP_018304901.1">
    <property type="nucleotide sequence ID" value="NZ_KB902316.1"/>
</dbReference>
<keyword evidence="2" id="KW-1185">Reference proteome</keyword>
<protein>
    <submittedName>
        <fullName evidence="1">Uncharacterized protein</fullName>
    </submittedName>
</protein>
<evidence type="ECO:0000313" key="2">
    <source>
        <dbReference type="Proteomes" id="UP000035100"/>
    </source>
</evidence>
<sequence>MALPLPADLRAELARLEARHNTALDWDDPAAPSPWTDDERRAFDAEACALAARLSTALGATVDYLP</sequence>
<evidence type="ECO:0000313" key="1">
    <source>
        <dbReference type="EMBL" id="KIQ69687.1"/>
    </source>
</evidence>
<gene>
    <name evidence="1" type="ORF">Wenmar_02051</name>
</gene>
<dbReference type="STRING" id="1123501.Wenmar_02051"/>
<comment type="caution">
    <text evidence="1">The sequence shown here is derived from an EMBL/GenBank/DDBJ whole genome shotgun (WGS) entry which is preliminary data.</text>
</comment>
<accession>A0A0D0QBQ4</accession>
<name>A0A0D0QBQ4_9RHOB</name>
<reference evidence="1 2" key="1">
    <citation type="submission" date="2013-01" db="EMBL/GenBank/DDBJ databases">
        <authorList>
            <person name="Fiebig A."/>
            <person name="Goeker M."/>
            <person name="Klenk H.-P.P."/>
        </authorList>
    </citation>
    <scope>NUCLEOTIDE SEQUENCE [LARGE SCALE GENOMIC DNA]</scope>
    <source>
        <strain evidence="1 2">DSM 24838</strain>
    </source>
</reference>
<organism evidence="1 2">
    <name type="scientific">Wenxinia marina DSM 24838</name>
    <dbReference type="NCBI Taxonomy" id="1123501"/>
    <lineage>
        <taxon>Bacteria</taxon>
        <taxon>Pseudomonadati</taxon>
        <taxon>Pseudomonadota</taxon>
        <taxon>Alphaproteobacteria</taxon>
        <taxon>Rhodobacterales</taxon>
        <taxon>Roseobacteraceae</taxon>
        <taxon>Wenxinia</taxon>
    </lineage>
</organism>
<dbReference type="Proteomes" id="UP000035100">
    <property type="component" value="Unassembled WGS sequence"/>
</dbReference>
<dbReference type="AlphaFoldDB" id="A0A0D0QBQ4"/>
<proteinExistence type="predicted"/>